<dbReference type="EMBL" id="JAACNO010000115">
    <property type="protein sequence ID" value="KAF4149864.1"/>
    <property type="molecule type" value="Genomic_DNA"/>
</dbReference>
<evidence type="ECO:0000256" key="1">
    <source>
        <dbReference type="SAM" id="MobiDB-lite"/>
    </source>
</evidence>
<dbReference type="AlphaFoldDB" id="A0A8S9VEG8"/>
<reference evidence="2" key="1">
    <citation type="submission" date="2020-03" db="EMBL/GenBank/DDBJ databases">
        <title>Hybrid Assembly of Korean Phytophthora infestans isolates.</title>
        <authorList>
            <person name="Prokchorchik M."/>
            <person name="Lee Y."/>
            <person name="Seo J."/>
            <person name="Cho J.-H."/>
            <person name="Park Y.-E."/>
            <person name="Jang D.-C."/>
            <person name="Im J.-S."/>
            <person name="Choi J.-G."/>
            <person name="Park H.-J."/>
            <person name="Lee G.-B."/>
            <person name="Lee Y.-G."/>
            <person name="Hong S.-Y."/>
            <person name="Cho K."/>
            <person name="Sohn K.H."/>
        </authorList>
    </citation>
    <scope>NUCLEOTIDE SEQUENCE</scope>
    <source>
        <strain evidence="2">KR_2_A2</strain>
    </source>
</reference>
<evidence type="ECO:0000313" key="2">
    <source>
        <dbReference type="EMBL" id="KAF4149864.1"/>
    </source>
</evidence>
<protein>
    <submittedName>
        <fullName evidence="2">Uncharacterized protein</fullName>
    </submittedName>
</protein>
<proteinExistence type="predicted"/>
<feature type="compositionally biased region" description="Polar residues" evidence="1">
    <location>
        <begin position="71"/>
        <end position="82"/>
    </location>
</feature>
<feature type="non-terminal residue" evidence="2">
    <location>
        <position position="1"/>
    </location>
</feature>
<evidence type="ECO:0000313" key="3">
    <source>
        <dbReference type="Proteomes" id="UP000704712"/>
    </source>
</evidence>
<sequence length="153" mass="16696">PTNGVPPVPVRAYYQATVTITASADASLFDEYSRSYDKRPLRSTQPRSPLIPPSPHVQDADCSSEEAAESDNISDSNSTHPAQTPIRKDDANEAEEDFALGSELLANSTDDLNVVIDHAIEHQFGKLDSGDEAEVDDMETGEGDNLLCILRHW</sequence>
<dbReference type="Proteomes" id="UP000704712">
    <property type="component" value="Unassembled WGS sequence"/>
</dbReference>
<gene>
    <name evidence="2" type="ORF">GN958_ATG00937</name>
</gene>
<name>A0A8S9VEG8_PHYIN</name>
<feature type="region of interest" description="Disordered" evidence="1">
    <location>
        <begin position="36"/>
        <end position="95"/>
    </location>
</feature>
<organism evidence="2 3">
    <name type="scientific">Phytophthora infestans</name>
    <name type="common">Potato late blight agent</name>
    <name type="synonym">Botrytis infestans</name>
    <dbReference type="NCBI Taxonomy" id="4787"/>
    <lineage>
        <taxon>Eukaryota</taxon>
        <taxon>Sar</taxon>
        <taxon>Stramenopiles</taxon>
        <taxon>Oomycota</taxon>
        <taxon>Peronosporomycetes</taxon>
        <taxon>Peronosporales</taxon>
        <taxon>Peronosporaceae</taxon>
        <taxon>Phytophthora</taxon>
    </lineage>
</organism>
<comment type="caution">
    <text evidence="2">The sequence shown here is derived from an EMBL/GenBank/DDBJ whole genome shotgun (WGS) entry which is preliminary data.</text>
</comment>
<accession>A0A8S9VEG8</accession>